<dbReference type="Pfam" id="PF12848">
    <property type="entry name" value="ABC_tran_Xtn"/>
    <property type="match status" value="1"/>
</dbReference>
<dbReference type="GO" id="GO:0016887">
    <property type="term" value="F:ATP hydrolysis activity"/>
    <property type="evidence" value="ECO:0007669"/>
    <property type="project" value="InterPro"/>
</dbReference>
<dbReference type="AlphaFoldDB" id="A0A401V320"/>
<gene>
    <name evidence="5" type="ORF">CTKZ_28430</name>
</gene>
<evidence type="ECO:0000313" key="5">
    <source>
        <dbReference type="EMBL" id="GCD21281.1"/>
    </source>
</evidence>
<proteinExistence type="predicted"/>
<sequence>MAHLLGADRVTLTLGTRTLLDEVSLGLDDGQRIGVVGPNGAGKSTLLRVLAGLQEPDAGRVTRAGGARVAVLDQRDDLPPRTVLDAVHGSADAHEWASDARIRAVHAGLLSDVGLDADVSSLSGGQRRRVALAALLVRDDEVLVLDEPTNHLDVEGVAWLAAHLVERYARGSGALVVVTHDRWFLDAVCTRTWEVHDGGVDQYDGGYAAYVLARAERARTAATTEEKRQNLLRKELAWLRRGAPARTSKPRFRIDAANALIADEPPPRDRMELARMATARLGKDVLDVEDVTLAFGDKVLLDDVTWRLGPGDRIGVVGVNGAGKTTLLRLLAGRLAPTSGRVKRGKTVAVAELRQDVEDLDELADLRVVEVVEREKRSIVVGGKELTASQLVERLGFPRDRARTPVRDLSGGERRRLQLLRLLVGEPNVLLLDEPTNDLDTDTLAALEDLLDGWPGTLVVVSHDRYLLERVCDRQVALLGDAKLRDLPGGVEQYLELRHAAGEAQPPAAVSPAADTAVPGDAVVAAGTTQAEVRAARKEIARIERRLSRIADLEKDLHDKMAAQATDHQAVLALDAELRTLAAEKDELEAAWLEAAEVAG</sequence>
<dbReference type="InterPro" id="IPR017871">
    <property type="entry name" value="ABC_transporter-like_CS"/>
</dbReference>
<organism evidence="5 6">
    <name type="scientific">Cellulomonas algicola</name>
    <dbReference type="NCBI Taxonomy" id="2071633"/>
    <lineage>
        <taxon>Bacteria</taxon>
        <taxon>Bacillati</taxon>
        <taxon>Actinomycetota</taxon>
        <taxon>Actinomycetes</taxon>
        <taxon>Micrococcales</taxon>
        <taxon>Cellulomonadaceae</taxon>
        <taxon>Cellulomonas</taxon>
    </lineage>
</organism>
<dbReference type="PANTHER" id="PTHR42855:SF1">
    <property type="entry name" value="ABC TRANSPORTER DOMAIN-CONTAINING PROTEIN"/>
    <property type="match status" value="1"/>
</dbReference>
<keyword evidence="3" id="KW-0175">Coiled coil</keyword>
<keyword evidence="1" id="KW-0547">Nucleotide-binding</keyword>
<dbReference type="OrthoDB" id="4797497at2"/>
<accession>A0A401V320</accession>
<dbReference type="Pfam" id="PF00005">
    <property type="entry name" value="ABC_tran"/>
    <property type="match status" value="2"/>
</dbReference>
<dbReference type="PROSITE" id="PS00211">
    <property type="entry name" value="ABC_TRANSPORTER_1"/>
    <property type="match status" value="2"/>
</dbReference>
<evidence type="ECO:0000256" key="3">
    <source>
        <dbReference type="SAM" id="Coils"/>
    </source>
</evidence>
<dbReference type="InterPro" id="IPR027417">
    <property type="entry name" value="P-loop_NTPase"/>
</dbReference>
<dbReference type="Gene3D" id="3.40.50.300">
    <property type="entry name" value="P-loop containing nucleotide triphosphate hydrolases"/>
    <property type="match status" value="2"/>
</dbReference>
<keyword evidence="2 5" id="KW-0067">ATP-binding</keyword>
<dbReference type="InterPro" id="IPR032781">
    <property type="entry name" value="ABC_tran_Xtn"/>
</dbReference>
<dbReference type="InterPro" id="IPR051309">
    <property type="entry name" value="ABCF_ATPase"/>
</dbReference>
<evidence type="ECO:0000259" key="4">
    <source>
        <dbReference type="PROSITE" id="PS50893"/>
    </source>
</evidence>
<dbReference type="SMART" id="SM00382">
    <property type="entry name" value="AAA"/>
    <property type="match status" value="2"/>
</dbReference>
<feature type="coiled-coil region" evidence="3">
    <location>
        <begin position="526"/>
        <end position="591"/>
    </location>
</feature>
<protein>
    <submittedName>
        <fullName evidence="5">ABC transporter ATP-binding protein</fullName>
    </submittedName>
</protein>
<dbReference type="PROSITE" id="PS50893">
    <property type="entry name" value="ABC_TRANSPORTER_2"/>
    <property type="match status" value="2"/>
</dbReference>
<dbReference type="EMBL" id="BHYL01000257">
    <property type="protein sequence ID" value="GCD21281.1"/>
    <property type="molecule type" value="Genomic_DNA"/>
</dbReference>
<evidence type="ECO:0000313" key="6">
    <source>
        <dbReference type="Proteomes" id="UP000288246"/>
    </source>
</evidence>
<dbReference type="CDD" id="cd03221">
    <property type="entry name" value="ABCF_EF-3"/>
    <property type="match status" value="2"/>
</dbReference>
<feature type="domain" description="ABC transporter" evidence="4">
    <location>
        <begin position="286"/>
        <end position="513"/>
    </location>
</feature>
<name>A0A401V320_9CELL</name>
<dbReference type="InterPro" id="IPR003593">
    <property type="entry name" value="AAA+_ATPase"/>
</dbReference>
<feature type="domain" description="ABC transporter" evidence="4">
    <location>
        <begin position="5"/>
        <end position="222"/>
    </location>
</feature>
<dbReference type="Proteomes" id="UP000288246">
    <property type="component" value="Unassembled WGS sequence"/>
</dbReference>
<reference evidence="5 6" key="1">
    <citation type="submission" date="2018-11" db="EMBL/GenBank/DDBJ databases">
        <title>Draft genome sequence of Cellulomonas takizawaensis strain TKZ-21.</title>
        <authorList>
            <person name="Yamamura H."/>
            <person name="Hayashi T."/>
            <person name="Hamada M."/>
            <person name="Serisawa Y."/>
            <person name="Matsuyama K."/>
            <person name="Nakagawa Y."/>
            <person name="Otoguro M."/>
            <person name="Yanagida F."/>
            <person name="Hayakawa M."/>
        </authorList>
    </citation>
    <scope>NUCLEOTIDE SEQUENCE [LARGE SCALE GENOMIC DNA]</scope>
    <source>
        <strain evidence="5 6">TKZ-21</strain>
    </source>
</reference>
<dbReference type="InterPro" id="IPR003439">
    <property type="entry name" value="ABC_transporter-like_ATP-bd"/>
</dbReference>
<evidence type="ECO:0000256" key="1">
    <source>
        <dbReference type="ARBA" id="ARBA00022741"/>
    </source>
</evidence>
<keyword evidence="6" id="KW-1185">Reference proteome</keyword>
<comment type="caution">
    <text evidence="5">The sequence shown here is derived from an EMBL/GenBank/DDBJ whole genome shotgun (WGS) entry which is preliminary data.</text>
</comment>
<dbReference type="GO" id="GO:0005524">
    <property type="term" value="F:ATP binding"/>
    <property type="evidence" value="ECO:0007669"/>
    <property type="project" value="UniProtKB-KW"/>
</dbReference>
<evidence type="ECO:0000256" key="2">
    <source>
        <dbReference type="ARBA" id="ARBA00022840"/>
    </source>
</evidence>
<dbReference type="SUPFAM" id="SSF52540">
    <property type="entry name" value="P-loop containing nucleoside triphosphate hydrolases"/>
    <property type="match status" value="2"/>
</dbReference>
<dbReference type="PANTHER" id="PTHR42855">
    <property type="entry name" value="ABC TRANSPORTER ATP-BINDING SUBUNIT"/>
    <property type="match status" value="1"/>
</dbReference>